<feature type="compositionally biased region" description="Low complexity" evidence="1">
    <location>
        <begin position="1"/>
        <end position="10"/>
    </location>
</feature>
<evidence type="ECO:0000256" key="1">
    <source>
        <dbReference type="SAM" id="MobiDB-lite"/>
    </source>
</evidence>
<reference evidence="2 3" key="1">
    <citation type="submission" date="2017-06" db="EMBL/GenBank/DDBJ databases">
        <title>Streptomyces albireticuli Genome sequencing and assembly.</title>
        <authorList>
            <person name="Wang Y."/>
            <person name="Du B."/>
            <person name="Ding Y."/>
            <person name="Liu H."/>
            <person name="Hou Q."/>
            <person name="Liu K."/>
            <person name="Yao L."/>
            <person name="Wang C."/>
        </authorList>
    </citation>
    <scope>NUCLEOTIDE SEQUENCE [LARGE SCALE GENOMIC DNA]</scope>
    <source>
        <strain evidence="2 3">MDJK11</strain>
    </source>
</reference>
<protein>
    <submittedName>
        <fullName evidence="2">Uncharacterized protein</fullName>
    </submittedName>
</protein>
<accession>A0A1Z2L1U9</accession>
<dbReference type="Proteomes" id="UP000195755">
    <property type="component" value="Chromosome"/>
</dbReference>
<sequence length="319" mass="32895">MVVAEGLADAEVGEDDGGDAQVEGFQGGRGADRHQQVRTGEDLAHVPVHQTAVGRQAARQAGGQLLVREFLDVRGVLTGLAAELDEHLPPGVQAGVLGRAAQEVRAVLAALGYGGLGGEHDGERTVLGVRVTSVTGLPSVRSRLVGVAEERQRPFRDGAGRGAHPLVHGPEPVRVVGRVGEDDVRAVAQEEAVGELLVDDADVAGDDDGADGRGPPGVGEAVQRGLDGAADAGQHDDVVPRPVGAADELGGRDLAEALRAHPDLGQLAARRGRAPPQQPAVETGARGEAVRRERAPFPPGVGVGEHGDPRRRGRRTVST</sequence>
<proteinExistence type="predicted"/>
<feature type="region of interest" description="Disordered" evidence="1">
    <location>
        <begin position="1"/>
        <end position="35"/>
    </location>
</feature>
<feature type="region of interest" description="Disordered" evidence="1">
    <location>
        <begin position="203"/>
        <end position="223"/>
    </location>
</feature>
<dbReference type="AlphaFoldDB" id="A0A1Z2L1U9"/>
<feature type="region of interest" description="Disordered" evidence="1">
    <location>
        <begin position="262"/>
        <end position="319"/>
    </location>
</feature>
<dbReference type="EMBL" id="CP021744">
    <property type="protein sequence ID" value="ARZ68270.1"/>
    <property type="molecule type" value="Genomic_DNA"/>
</dbReference>
<dbReference type="KEGG" id="salj:SMD11_2621"/>
<evidence type="ECO:0000313" key="3">
    <source>
        <dbReference type="Proteomes" id="UP000195755"/>
    </source>
</evidence>
<evidence type="ECO:0000313" key="2">
    <source>
        <dbReference type="EMBL" id="ARZ68270.1"/>
    </source>
</evidence>
<organism evidence="2 3">
    <name type="scientific">Streptomyces albireticuli</name>
    <dbReference type="NCBI Taxonomy" id="1940"/>
    <lineage>
        <taxon>Bacteria</taxon>
        <taxon>Bacillati</taxon>
        <taxon>Actinomycetota</taxon>
        <taxon>Actinomycetes</taxon>
        <taxon>Kitasatosporales</taxon>
        <taxon>Streptomycetaceae</taxon>
        <taxon>Streptomyces</taxon>
    </lineage>
</organism>
<gene>
    <name evidence="2" type="ORF">SMD11_2621</name>
</gene>
<name>A0A1Z2L1U9_9ACTN</name>